<evidence type="ECO:0000256" key="6">
    <source>
        <dbReference type="ARBA" id="ARBA00047619"/>
    </source>
</evidence>
<dbReference type="Gene3D" id="3.40.50.150">
    <property type="entry name" value="Vaccinia Virus protein VP39"/>
    <property type="match status" value="1"/>
</dbReference>
<dbReference type="EMBL" id="JAOPGA020000274">
    <property type="protein sequence ID" value="KAL0477900.1"/>
    <property type="molecule type" value="Genomic_DNA"/>
</dbReference>
<dbReference type="CDD" id="cd02440">
    <property type="entry name" value="AdoMet_MTases"/>
    <property type="match status" value="1"/>
</dbReference>
<evidence type="ECO:0000259" key="8">
    <source>
        <dbReference type="Pfam" id="PF13847"/>
    </source>
</evidence>
<comment type="pathway">
    <text evidence="2">Lipid metabolism.</text>
</comment>
<evidence type="ECO:0000256" key="7">
    <source>
        <dbReference type="ARBA" id="ARBA00047841"/>
    </source>
</evidence>
<comment type="catalytic activity">
    <reaction evidence="6">
        <text>N,N-dimethylethanolamine phosphate + S-adenosyl-L-methionine = phosphocholine + S-adenosyl-L-homocysteine + H(+)</text>
        <dbReference type="Rhea" id="RHEA:25325"/>
        <dbReference type="ChEBI" id="CHEBI:15378"/>
        <dbReference type="ChEBI" id="CHEBI:57856"/>
        <dbReference type="ChEBI" id="CHEBI:58641"/>
        <dbReference type="ChEBI" id="CHEBI:59789"/>
        <dbReference type="ChEBI" id="CHEBI:295975"/>
        <dbReference type="EC" id="2.1.1.103"/>
    </reaction>
    <physiologicalReaction direction="left-to-right" evidence="6">
        <dbReference type="Rhea" id="RHEA:25326"/>
    </physiologicalReaction>
</comment>
<dbReference type="AlphaFoldDB" id="A0AAW2YM16"/>
<evidence type="ECO:0000313" key="10">
    <source>
        <dbReference type="Proteomes" id="UP001431209"/>
    </source>
</evidence>
<dbReference type="SUPFAM" id="SSF53335">
    <property type="entry name" value="S-adenosyl-L-methionine-dependent methyltransferases"/>
    <property type="match status" value="1"/>
</dbReference>
<dbReference type="InterPro" id="IPR029063">
    <property type="entry name" value="SAM-dependent_MTases_sf"/>
</dbReference>
<evidence type="ECO:0000256" key="2">
    <source>
        <dbReference type="ARBA" id="ARBA00005189"/>
    </source>
</evidence>
<keyword evidence="3" id="KW-0489">Methyltransferase</keyword>
<dbReference type="Proteomes" id="UP001431209">
    <property type="component" value="Unassembled WGS sequence"/>
</dbReference>
<proteinExistence type="predicted"/>
<organism evidence="9 10">
    <name type="scientific">Acrasis kona</name>
    <dbReference type="NCBI Taxonomy" id="1008807"/>
    <lineage>
        <taxon>Eukaryota</taxon>
        <taxon>Discoba</taxon>
        <taxon>Heterolobosea</taxon>
        <taxon>Tetramitia</taxon>
        <taxon>Eutetramitia</taxon>
        <taxon>Acrasidae</taxon>
        <taxon>Acrasis</taxon>
    </lineage>
</organism>
<gene>
    <name evidence="9" type="ORF">AKO1_012734</name>
</gene>
<keyword evidence="10" id="KW-1185">Reference proteome</keyword>
<dbReference type="InterPro" id="IPR025714">
    <property type="entry name" value="Methyltranfer_dom"/>
</dbReference>
<sequence>MIGWLLAAVGMYMLMAKWIRPWIYDVMIVDMTRVWYQTVINLLDRNVHLLDVGIGTGTALLLNKSVLKAKNIKVTGIDYDKDYVELCDKNIKKESMSKNVGVSLMSVYDYNPDHKFDAAYFSGSLMIMPDPVGALKQVKKMLKDNGLIYITQTIETNKSPMLELTKPLLKFITTIDFGNVTYQNDFESSIQQAGLKIKRCISLGTSKMTTSRSFKLFVVQ</sequence>
<reference evidence="9 10" key="1">
    <citation type="submission" date="2024-03" db="EMBL/GenBank/DDBJ databases">
        <title>The Acrasis kona genome and developmental transcriptomes reveal deep origins of eukaryotic multicellular pathways.</title>
        <authorList>
            <person name="Sheikh S."/>
            <person name="Fu C.-J."/>
            <person name="Brown M.W."/>
            <person name="Baldauf S.L."/>
        </authorList>
    </citation>
    <scope>NUCLEOTIDE SEQUENCE [LARGE SCALE GENOMIC DNA]</scope>
    <source>
        <strain evidence="9 10">ATCC MYA-3509</strain>
    </source>
</reference>
<evidence type="ECO:0000256" key="4">
    <source>
        <dbReference type="ARBA" id="ARBA00022679"/>
    </source>
</evidence>
<dbReference type="EC" id="2.1.1.103" evidence="5"/>
<evidence type="ECO:0000256" key="5">
    <source>
        <dbReference type="ARBA" id="ARBA00035674"/>
    </source>
</evidence>
<comment type="pathway">
    <text evidence="1">Phospholipid metabolism; phosphatidylcholine biosynthesis.</text>
</comment>
<accession>A0AAW2YM16</accession>
<dbReference type="PANTHER" id="PTHR44307:SF2">
    <property type="entry name" value="PHOSPHOETHANOLAMINE METHYLTRANSFERASE ISOFORM X1"/>
    <property type="match status" value="1"/>
</dbReference>
<keyword evidence="4" id="KW-0808">Transferase</keyword>
<comment type="caution">
    <text evidence="9">The sequence shown here is derived from an EMBL/GenBank/DDBJ whole genome shotgun (WGS) entry which is preliminary data.</text>
</comment>
<dbReference type="Pfam" id="PF13847">
    <property type="entry name" value="Methyltransf_31"/>
    <property type="match status" value="1"/>
</dbReference>
<dbReference type="GO" id="GO:0032259">
    <property type="term" value="P:methylation"/>
    <property type="evidence" value="ECO:0007669"/>
    <property type="project" value="UniProtKB-KW"/>
</dbReference>
<name>A0AAW2YM16_9EUKA</name>
<protein>
    <recommendedName>
        <fullName evidence="5">phosphoethanolamine N-methyltransferase</fullName>
        <ecNumber evidence="5">2.1.1.103</ecNumber>
    </recommendedName>
</protein>
<evidence type="ECO:0000256" key="1">
    <source>
        <dbReference type="ARBA" id="ARBA00004969"/>
    </source>
</evidence>
<dbReference type="GO" id="GO:0000234">
    <property type="term" value="F:phosphoethanolamine N-methyltransferase activity"/>
    <property type="evidence" value="ECO:0007669"/>
    <property type="project" value="UniProtKB-EC"/>
</dbReference>
<evidence type="ECO:0000313" key="9">
    <source>
        <dbReference type="EMBL" id="KAL0477900.1"/>
    </source>
</evidence>
<evidence type="ECO:0000256" key="3">
    <source>
        <dbReference type="ARBA" id="ARBA00022603"/>
    </source>
</evidence>
<feature type="domain" description="Methyltransferase" evidence="8">
    <location>
        <begin position="44"/>
        <end position="154"/>
    </location>
</feature>
<comment type="catalytic activity">
    <reaction evidence="7">
        <text>N-methylethanolamine phosphate + S-adenosyl-L-methionine = N,N-dimethylethanolamine phosphate + S-adenosyl-L-homocysteine + H(+)</text>
        <dbReference type="Rhea" id="RHEA:25321"/>
        <dbReference type="ChEBI" id="CHEBI:15378"/>
        <dbReference type="ChEBI" id="CHEBI:57781"/>
        <dbReference type="ChEBI" id="CHEBI:57856"/>
        <dbReference type="ChEBI" id="CHEBI:58641"/>
        <dbReference type="ChEBI" id="CHEBI:59789"/>
        <dbReference type="EC" id="2.1.1.103"/>
    </reaction>
    <physiologicalReaction direction="left-to-right" evidence="7">
        <dbReference type="Rhea" id="RHEA:25322"/>
    </physiologicalReaction>
</comment>
<dbReference type="PANTHER" id="PTHR44307">
    <property type="entry name" value="PHOSPHOETHANOLAMINE METHYLTRANSFERASE"/>
    <property type="match status" value="1"/>
</dbReference>